<gene>
    <name evidence="2" type="ORF">H9Y05_12760</name>
</gene>
<dbReference type="Proteomes" id="UP000652681">
    <property type="component" value="Unassembled WGS sequence"/>
</dbReference>
<evidence type="ECO:0000313" key="2">
    <source>
        <dbReference type="EMBL" id="MBC9813341.1"/>
    </source>
</evidence>
<keyword evidence="3" id="KW-1185">Reference proteome</keyword>
<evidence type="ECO:0008006" key="4">
    <source>
        <dbReference type="Google" id="ProtNLM"/>
    </source>
</evidence>
<name>A0A8J6PK78_9FLAO</name>
<evidence type="ECO:0000313" key="3">
    <source>
        <dbReference type="Proteomes" id="UP000652681"/>
    </source>
</evidence>
<reference evidence="2" key="1">
    <citation type="submission" date="2020-09" db="EMBL/GenBank/DDBJ databases">
        <title>Taishania pollutisoli gen. nov., sp. nov., Isolated from Tetrabromobisphenol A-Contaminated Soil.</title>
        <authorList>
            <person name="Chen Q."/>
        </authorList>
    </citation>
    <scope>NUCLEOTIDE SEQUENCE</scope>
    <source>
        <strain evidence="2">CZZ-1</strain>
    </source>
</reference>
<sequence length="362" mass="42244">MTNKNLTLLFIPLMCVSNLSLSATGIKTEHQPATPNPETHFPRIEIYRVKDYGNPASEEKHPENDGTVHYMEKKSREPYIERTSYLLDSETRQTLLNQELVFLPYFMELKHPVTLRHYFNRNLLQDLPQRQELFPASLDGYTAIIQKKEIQPKTLLAYHNYPPAEVEIVWLDEKTWFVNNVFYQLSLDEVIRNAPTIVTDEKLIKGELTQFIHHSFVIQSKLNEGFAYLDTDTSHYLRKKDNVILVVAQIEKNPEATGYEYTFYADGSITTPGLSYYTPLHKISHCQWVAIQNHLNTIDFDIHKTEADDTPAFIREGQANKLYAFKNGNYYKLEYHNEFSPIPQQIVDFTQTILEFLSQLEK</sequence>
<feature type="chain" id="PRO_5035215301" description="DUF3298 domain-containing protein" evidence="1">
    <location>
        <begin position="23"/>
        <end position="362"/>
    </location>
</feature>
<protein>
    <recommendedName>
        <fullName evidence="4">DUF3298 domain-containing protein</fullName>
    </recommendedName>
</protein>
<feature type="signal peptide" evidence="1">
    <location>
        <begin position="1"/>
        <end position="22"/>
    </location>
</feature>
<keyword evidence="1" id="KW-0732">Signal</keyword>
<dbReference type="EMBL" id="JACVEL010000009">
    <property type="protein sequence ID" value="MBC9813341.1"/>
    <property type="molecule type" value="Genomic_DNA"/>
</dbReference>
<accession>A0A8J6PK78</accession>
<organism evidence="2 3">
    <name type="scientific">Taishania pollutisoli</name>
    <dbReference type="NCBI Taxonomy" id="2766479"/>
    <lineage>
        <taxon>Bacteria</taxon>
        <taxon>Pseudomonadati</taxon>
        <taxon>Bacteroidota</taxon>
        <taxon>Flavobacteriia</taxon>
        <taxon>Flavobacteriales</taxon>
        <taxon>Crocinitomicaceae</taxon>
        <taxon>Taishania</taxon>
    </lineage>
</organism>
<dbReference type="AlphaFoldDB" id="A0A8J6PK78"/>
<evidence type="ECO:0000256" key="1">
    <source>
        <dbReference type="SAM" id="SignalP"/>
    </source>
</evidence>
<proteinExistence type="predicted"/>
<comment type="caution">
    <text evidence="2">The sequence shown here is derived from an EMBL/GenBank/DDBJ whole genome shotgun (WGS) entry which is preliminary data.</text>
</comment>